<dbReference type="AlphaFoldDB" id="A0A9W9URR8"/>
<evidence type="ECO:0000256" key="1">
    <source>
        <dbReference type="SAM" id="Phobius"/>
    </source>
</evidence>
<keyword evidence="1" id="KW-1133">Transmembrane helix</keyword>
<reference evidence="2" key="1">
    <citation type="submission" date="2022-12" db="EMBL/GenBank/DDBJ databases">
        <authorList>
            <person name="Petersen C."/>
        </authorList>
    </citation>
    <scope>NUCLEOTIDE SEQUENCE</scope>
    <source>
        <strain evidence="2">IBT 35673</strain>
    </source>
</reference>
<gene>
    <name evidence="2" type="ORF">N7452_001350</name>
</gene>
<evidence type="ECO:0008006" key="4">
    <source>
        <dbReference type="Google" id="ProtNLM"/>
    </source>
</evidence>
<dbReference type="PANTHER" id="PTHR36124">
    <property type="match status" value="1"/>
</dbReference>
<proteinExistence type="predicted"/>
<feature type="transmembrane region" description="Helical" evidence="1">
    <location>
        <begin position="12"/>
        <end position="30"/>
    </location>
</feature>
<keyword evidence="1" id="KW-0812">Transmembrane</keyword>
<reference evidence="2" key="2">
    <citation type="journal article" date="2023" name="IMA Fungus">
        <title>Comparative genomic study of the Penicillium genus elucidates a diverse pangenome and 15 lateral gene transfer events.</title>
        <authorList>
            <person name="Petersen C."/>
            <person name="Sorensen T."/>
            <person name="Nielsen M.R."/>
            <person name="Sondergaard T.E."/>
            <person name="Sorensen J.L."/>
            <person name="Fitzpatrick D.A."/>
            <person name="Frisvad J.C."/>
            <person name="Nielsen K.L."/>
        </authorList>
    </citation>
    <scope>NUCLEOTIDE SEQUENCE</scope>
    <source>
        <strain evidence="2">IBT 35673</strain>
    </source>
</reference>
<dbReference type="PANTHER" id="PTHR36124:SF4">
    <property type="entry name" value="ER-BOUND OXYGENASE MPAB_MPAB'_RUBBER OXYGENASE CATALYTIC DOMAIN-CONTAINING PROTEIN"/>
    <property type="match status" value="1"/>
</dbReference>
<accession>A0A9W9URR8</accession>
<dbReference type="Proteomes" id="UP001147695">
    <property type="component" value="Unassembled WGS sequence"/>
</dbReference>
<sequence>MSDAFSLMQTIMGSYKCIAVAVIVGYMVVVKFRRYERMASIEAPFMHDRRELSTMTTDEAHETISQLQEFEFPYAFGKARKIALLKAGAIPTMSKLFAVTGQNNKRNSGKRAVDTEILLREAQSKARDSDRYQRAVARMNYLHARYRKADKITDDDLLHTLGDGLFEIVNVINREEWRALTEVELCALGVFHKNLGEDMGIPFDKLTSSKEGWTNGLHFANELQEWTLRYEQEVAKPTATNDQYVRVYVDSALSSLPAFVRTAVRQMLGASLDDVMRTSLCLESPGLIYSTLLISIREARKIFLRHFSLPRTGALKLVSELPNAETGLYSFGRKTLQPWYMEPNFWTSWGPGALLVRALGGKVPGARGDRYHPQGYDLMTIGPSPQKEKGQAEMMSDIKVIKSRTMASCPFSHAKNGGFNTA</sequence>
<dbReference type="GO" id="GO:0016491">
    <property type="term" value="F:oxidoreductase activity"/>
    <property type="evidence" value="ECO:0007669"/>
    <property type="project" value="InterPro"/>
</dbReference>
<dbReference type="InterPro" id="IPR046366">
    <property type="entry name" value="MPAB"/>
</dbReference>
<comment type="caution">
    <text evidence="2">The sequence shown here is derived from an EMBL/GenBank/DDBJ whole genome shotgun (WGS) entry which is preliminary data.</text>
</comment>
<name>A0A9W9URR8_PENBR</name>
<organism evidence="2 3">
    <name type="scientific">Penicillium brevicompactum</name>
    <dbReference type="NCBI Taxonomy" id="5074"/>
    <lineage>
        <taxon>Eukaryota</taxon>
        <taxon>Fungi</taxon>
        <taxon>Dikarya</taxon>
        <taxon>Ascomycota</taxon>
        <taxon>Pezizomycotina</taxon>
        <taxon>Eurotiomycetes</taxon>
        <taxon>Eurotiomycetidae</taxon>
        <taxon>Eurotiales</taxon>
        <taxon>Aspergillaceae</taxon>
        <taxon>Penicillium</taxon>
    </lineage>
</organism>
<protein>
    <recommendedName>
        <fullName evidence="4">Mycophenolic acid synthesis protein B</fullName>
    </recommendedName>
</protein>
<keyword evidence="1" id="KW-0472">Membrane</keyword>
<evidence type="ECO:0000313" key="3">
    <source>
        <dbReference type="Proteomes" id="UP001147695"/>
    </source>
</evidence>
<evidence type="ECO:0000313" key="2">
    <source>
        <dbReference type="EMBL" id="KAJ5352376.1"/>
    </source>
</evidence>
<dbReference type="EMBL" id="JAPZBQ010000001">
    <property type="protein sequence ID" value="KAJ5352376.1"/>
    <property type="molecule type" value="Genomic_DNA"/>
</dbReference>